<accession>X2KM73</accession>
<evidence type="ECO:0000313" key="4">
    <source>
        <dbReference type="Proteomes" id="UP000185281"/>
    </source>
</evidence>
<evidence type="ECO:0000313" key="3">
    <source>
        <dbReference type="Proteomes" id="UP000023563"/>
    </source>
</evidence>
<name>X2KM73_9CAUD</name>
<dbReference type="KEGG" id="vg:19526638"/>
<protein>
    <submittedName>
        <fullName evidence="2">Uncharacterized protein</fullName>
    </submittedName>
</protein>
<organism evidence="2 3">
    <name type="scientific">Enterococcus phage VD13</name>
    <dbReference type="NCBI Taxonomy" id="1458851"/>
    <lineage>
        <taxon>Viruses</taxon>
        <taxon>Duplodnaviria</taxon>
        <taxon>Heunggongvirae</taxon>
        <taxon>Uroviricota</taxon>
        <taxon>Caudoviricetes</taxon>
        <taxon>Saphexavirus</taxon>
        <taxon>Saphexavirus VD13</taxon>
    </lineage>
</organism>
<reference evidence="1 4" key="1">
    <citation type="journal article" date="2014" name="Appl. Environ. Microbiol.">
        <title>Comparative genomic and morphological analysis of Listeria phages isolated from farm environments.</title>
        <authorList>
            <person name="Denes T."/>
            <person name="Vongkamjan K."/>
            <person name="Ackermann H.W."/>
            <person name="Moreno Switt A.I."/>
            <person name="Wiedmann M."/>
            <person name="den Bakker H.C."/>
        </authorList>
    </citation>
    <scope>NUCLEOTIDE SEQUENCE [LARGE SCALE GENOMIC DNA]</scope>
</reference>
<dbReference type="OrthoDB" id="15606at10239"/>
<dbReference type="GeneID" id="19526638"/>
<gene>
    <name evidence="1" type="ORF">VD13_043</name>
    <name evidence="2" type="ORF">X878_0042</name>
</gene>
<evidence type="ECO:0000313" key="2">
    <source>
        <dbReference type="EMBL" id="AHN83130.1"/>
    </source>
</evidence>
<keyword evidence="4" id="KW-1185">Reference proteome</keyword>
<proteinExistence type="predicted"/>
<dbReference type="EMBL" id="KJ094032">
    <property type="protein sequence ID" value="AHL19628.1"/>
    <property type="molecule type" value="Genomic_DNA"/>
</dbReference>
<sequence length="113" mass="12853">MKSLGISKVNYVCRHYGGTVLEDEIVEIVGEWTSALGDHIMEVLPMDSESRDETIVIKAYNIHRMSPEEVLVYHLYNLECDLFANVDYGGEHITEAYVDGYLKALKDIKEAIK</sequence>
<dbReference type="Proteomes" id="UP000023563">
    <property type="component" value="Segment"/>
</dbReference>
<dbReference type="EMBL" id="KJ127303">
    <property type="protein sequence ID" value="AHN83130.1"/>
    <property type="molecule type" value="Genomic_DNA"/>
</dbReference>
<evidence type="ECO:0000313" key="1">
    <source>
        <dbReference type="EMBL" id="AHL19628.1"/>
    </source>
</evidence>
<reference evidence="2 3" key="2">
    <citation type="submission" date="2014-01" db="EMBL/GenBank/DDBJ databases">
        <title>Genome sequence of novel bacteriophage, VD13.</title>
        <authorList>
            <person name="DeShong Sadzewicz L."/>
            <person name="Tallon L."/>
            <person name="Fraser C."/>
            <person name="Nagaraj S."/>
            <person name="McCracken C.L."/>
            <person name="Daugherty S."/>
            <person name="Young C."/>
            <person name="Reece M.J."/>
            <person name="Hyman P."/>
        </authorList>
    </citation>
    <scope>NUCLEOTIDE SEQUENCE [LARGE SCALE GENOMIC DNA]</scope>
    <source>
        <strain evidence="2">VD13</strain>
    </source>
</reference>
<dbReference type="Proteomes" id="UP000185281">
    <property type="component" value="Segment"/>
</dbReference>
<dbReference type="RefSeq" id="YP_009036401.1">
    <property type="nucleotide sequence ID" value="NC_024212.1"/>
</dbReference>